<dbReference type="SUPFAM" id="SSF140959">
    <property type="entry name" value="Indolic compounds 2,3-dioxygenase-like"/>
    <property type="match status" value="1"/>
</dbReference>
<evidence type="ECO:0000313" key="8">
    <source>
        <dbReference type="Proteomes" id="UP001213799"/>
    </source>
</evidence>
<comment type="catalytic activity">
    <reaction evidence="5">
        <text>L-tryptophan + O2 = N-formyl-L-kynurenine</text>
        <dbReference type="Rhea" id="RHEA:24536"/>
        <dbReference type="ChEBI" id="CHEBI:15379"/>
        <dbReference type="ChEBI" id="CHEBI:57912"/>
        <dbReference type="ChEBI" id="CHEBI:58629"/>
    </reaction>
</comment>
<dbReference type="Pfam" id="PF01231">
    <property type="entry name" value="IDO"/>
    <property type="match status" value="1"/>
</dbReference>
<dbReference type="InterPro" id="IPR000898">
    <property type="entry name" value="Indolamine_dOase"/>
</dbReference>
<name>A0AAD6EBH5_9EURO</name>
<keyword evidence="8" id="KW-1185">Reference proteome</keyword>
<keyword evidence="5" id="KW-0560">Oxidoreductase</keyword>
<dbReference type="EMBL" id="JAQJAE010000002">
    <property type="protein sequence ID" value="KAJ5607360.1"/>
    <property type="molecule type" value="Genomic_DNA"/>
</dbReference>
<dbReference type="InterPro" id="IPR036400">
    <property type="entry name" value="Cyt_B5-like_heme/steroid_sf"/>
</dbReference>
<dbReference type="Proteomes" id="UP001213799">
    <property type="component" value="Unassembled WGS sequence"/>
</dbReference>
<evidence type="ECO:0000256" key="3">
    <source>
        <dbReference type="ARBA" id="ARBA00022723"/>
    </source>
</evidence>
<accession>A0AAD6EBH5</accession>
<keyword evidence="5" id="KW-0223">Dioxygenase</keyword>
<dbReference type="GeneID" id="81585279"/>
<dbReference type="PANTHER" id="PTHR28657:SF5">
    <property type="entry name" value="INDOLEAMINE 2,3-DIOXYGENASE"/>
    <property type="match status" value="1"/>
</dbReference>
<keyword evidence="4 5" id="KW-0408">Iron</keyword>
<comment type="function">
    <text evidence="5">Produces N-formyl-kynurenine through the oxidation of tryptophan.</text>
</comment>
<proteinExistence type="inferred from homology"/>
<dbReference type="InterPro" id="IPR001199">
    <property type="entry name" value="Cyt_B5-like_heme/steroid-bd"/>
</dbReference>
<gene>
    <name evidence="7" type="ORF">N7537_003979</name>
</gene>
<evidence type="ECO:0000256" key="4">
    <source>
        <dbReference type="ARBA" id="ARBA00023004"/>
    </source>
</evidence>
<evidence type="ECO:0000256" key="2">
    <source>
        <dbReference type="ARBA" id="ARBA00022617"/>
    </source>
</evidence>
<keyword evidence="2 5" id="KW-0349">Heme</keyword>
<dbReference type="PROSITE" id="PS00191">
    <property type="entry name" value="CYTOCHROME_B5_1"/>
    <property type="match status" value="1"/>
</dbReference>
<comment type="similarity">
    <text evidence="1 5">Belongs to the indoleamine 2,3-dioxygenase family.</text>
</comment>
<dbReference type="SUPFAM" id="SSF55856">
    <property type="entry name" value="Cytochrome b5-like heme/steroid binding domain"/>
    <property type="match status" value="1"/>
</dbReference>
<evidence type="ECO:0000313" key="7">
    <source>
        <dbReference type="EMBL" id="KAJ5607360.1"/>
    </source>
</evidence>
<dbReference type="PROSITE" id="PS50255">
    <property type="entry name" value="CYTOCHROME_B5_2"/>
    <property type="match status" value="1"/>
</dbReference>
<dbReference type="InterPro" id="IPR037217">
    <property type="entry name" value="Trp/Indoleamine_2_3_dOase-like"/>
</dbReference>
<dbReference type="GO" id="GO:0020037">
    <property type="term" value="F:heme binding"/>
    <property type="evidence" value="ECO:0007669"/>
    <property type="project" value="UniProtKB-UniRule"/>
</dbReference>
<dbReference type="GO" id="GO:0005737">
    <property type="term" value="C:cytoplasm"/>
    <property type="evidence" value="ECO:0007669"/>
    <property type="project" value="TreeGrafter"/>
</dbReference>
<evidence type="ECO:0000259" key="6">
    <source>
        <dbReference type="PROSITE" id="PS50255"/>
    </source>
</evidence>
<dbReference type="GO" id="GO:0033754">
    <property type="term" value="F:indoleamine 2,3-dioxygenase activity"/>
    <property type="evidence" value="ECO:0007669"/>
    <property type="project" value="UniProtKB-EC"/>
</dbReference>
<dbReference type="GO" id="GO:0019441">
    <property type="term" value="P:L-tryptophan catabolic process to kynurenine"/>
    <property type="evidence" value="ECO:0007669"/>
    <property type="project" value="UniProtKB-UniRule"/>
</dbReference>
<dbReference type="AlphaFoldDB" id="A0AAD6EBH5"/>
<comment type="caution">
    <text evidence="7">The sequence shown here is derived from an EMBL/GenBank/DDBJ whole genome shotgun (WGS) entry which is preliminary data.</text>
</comment>
<keyword evidence="3 5" id="KW-0479">Metal-binding</keyword>
<reference evidence="7" key="1">
    <citation type="journal article" date="2023" name="IMA Fungus">
        <title>Comparative genomic study of the Penicillium genus elucidates a diverse pangenome and 15 lateral gene transfer events.</title>
        <authorList>
            <person name="Petersen C."/>
            <person name="Sorensen T."/>
            <person name="Nielsen M.R."/>
            <person name="Sondergaard T.E."/>
            <person name="Sorensen J.L."/>
            <person name="Fitzpatrick D.A."/>
            <person name="Frisvad J.C."/>
            <person name="Nielsen K.L."/>
        </authorList>
    </citation>
    <scope>NUCLEOTIDE SEQUENCE</scope>
    <source>
        <strain evidence="7">IBT 12815</strain>
    </source>
</reference>
<dbReference type="PRINTS" id="PR00363">
    <property type="entry name" value="CYTOCHROMEB5"/>
</dbReference>
<feature type="domain" description="Cytochrome b5 heme-binding" evidence="6">
    <location>
        <begin position="471"/>
        <end position="550"/>
    </location>
</feature>
<organism evidence="7 8">
    <name type="scientific">Penicillium hordei</name>
    <dbReference type="NCBI Taxonomy" id="40994"/>
    <lineage>
        <taxon>Eukaryota</taxon>
        <taxon>Fungi</taxon>
        <taxon>Dikarya</taxon>
        <taxon>Ascomycota</taxon>
        <taxon>Pezizomycotina</taxon>
        <taxon>Eurotiomycetes</taxon>
        <taxon>Eurotiomycetidae</taxon>
        <taxon>Eurotiales</taxon>
        <taxon>Aspergillaceae</taxon>
        <taxon>Penicillium</taxon>
    </lineage>
</organism>
<dbReference type="SMART" id="SM01117">
    <property type="entry name" value="Cyt-b5"/>
    <property type="match status" value="1"/>
</dbReference>
<dbReference type="RefSeq" id="XP_056754785.1">
    <property type="nucleotide sequence ID" value="XM_056895037.1"/>
</dbReference>
<protein>
    <recommendedName>
        <fullName evidence="5">Indoleamine 2,3-dioxygenase</fullName>
        <ecNumber evidence="5">1.13.11.52</ecNumber>
    </recommendedName>
</protein>
<dbReference type="EC" id="1.13.11.52" evidence="5"/>
<dbReference type="InterPro" id="IPR018506">
    <property type="entry name" value="Cyt_B5_heme-BS"/>
</dbReference>
<reference evidence="7" key="2">
    <citation type="submission" date="2023-01" db="EMBL/GenBank/DDBJ databases">
        <authorList>
            <person name="Petersen C."/>
        </authorList>
    </citation>
    <scope>NUCLEOTIDE SEQUENCE</scope>
    <source>
        <strain evidence="7">IBT 12815</strain>
    </source>
</reference>
<dbReference type="Gene3D" id="3.10.120.10">
    <property type="entry name" value="Cytochrome b5-like heme/steroid binding domain"/>
    <property type="match status" value="1"/>
</dbReference>
<dbReference type="Gene3D" id="1.20.58.480">
    <property type="match status" value="1"/>
</dbReference>
<dbReference type="PANTHER" id="PTHR28657">
    <property type="entry name" value="INDOLEAMINE 2,3-DIOXYGENASE"/>
    <property type="match status" value="1"/>
</dbReference>
<evidence type="ECO:0000256" key="5">
    <source>
        <dbReference type="RuleBase" id="RU369119"/>
    </source>
</evidence>
<dbReference type="GO" id="GO:0034354">
    <property type="term" value="P:'de novo' NAD+ biosynthetic process from L-tryptophan"/>
    <property type="evidence" value="ECO:0007669"/>
    <property type="project" value="TreeGrafter"/>
</dbReference>
<dbReference type="Pfam" id="PF00173">
    <property type="entry name" value="Cyt-b5"/>
    <property type="match status" value="1"/>
</dbReference>
<sequence>MMFLVSEIPTILYGNSSTIFKNPQDDSSSSYMVNLALGVIFFFVSLRLVTLKTQSTSPPCERIIEEAERTNRRNGHENAGFLSKEAGFSPLQTLKALPPSHAAWDRLVGDLPHLVQTQTVRETVTKIPLLDASPEALPDIYLQRAATILGMTAHVFVRMEGSEPLILKYDSHKDILPPSLEIPWTVVCRRLGRPAPALTYVDGVVANFTSTSLSHSGVTLENLELLVPAVGSKEEHTFVGIMIEINAKTIPILHQIIEAQRSVLAKDSSSLKGAIRSLHSLIKQITQVLSKLNASRAHKAHIDPVLWTLTIGNLGIPWVKGVVGAAGTAHPFFHMMDEFTGRFEYLTGIGQEAQIVRATYPIHWRQFLKAMMEVSVSEYVAASKDRELMDLWKTFTSSYHGNDGLLGFHRRKVFGFLAVSFRIGRSTTINGLGHKRRTEPWHEVDQELEKARLERRCLDPDEYNADTEPSSNKVFVSELIKHNSDETGYWFSAKGSVYDASTFMQKHPGGDTVIALCSGQDITDSLKAVGHLTNSSIRKKLETYRIGRLEKPTLASSQTEEVYRAAVDLGQKAAEMENVHRRNFQLLNGKLTMLDKPDVLTPKKARHLLDAKNRLQDEYVPALAMLLDVLLESIAKLDMKLDLSATRARIVGLLSPGTGSGTASRFLDYGMALGTVQKDLSRLIEVKELVAIILGTFEDVGFTFSEQSWVEPIVDTLNRVASHLVVLAGK</sequence>
<dbReference type="GO" id="GO:0046872">
    <property type="term" value="F:metal ion binding"/>
    <property type="evidence" value="ECO:0007669"/>
    <property type="project" value="UniProtKB-UniRule"/>
</dbReference>
<evidence type="ECO:0000256" key="1">
    <source>
        <dbReference type="ARBA" id="ARBA00007119"/>
    </source>
</evidence>